<sequence length="398" mass="42923">MSNGRRDDDLEWLYRREEESSEQTRVLPADEVAALQGAPRSGRGRPARPTQSAPPPPPPPRQPERTRGRDDGVPPPNRRRKRRHPLRRIVLVLALAWVVFMVGTPVFALVRGTVVDAAPSGDRPAEQPGRTILLVGSDAREDMTPEERSKLRTGSTEGRRTDTMLLLYVPPSGNSALVSLPRDSLVSIPGHGKNKLNAAYSFGGAPLLVETVEQNTGVRVDGYLEIGFLGLVDMVDAVGGIEVCPTKPMKDKDAHIDIAAGCQNLDGVTALGYVRMRKADPRGDLGRIERQREVIGKVMKKAVSPLSILNPITYWKLNMAVSRSVARSDETGPAALASIVSGLFQSATGAGLSLTVPIGNANYNSSVGSAVLWDEKASREMFTAIATGDVKALEKFQG</sequence>
<evidence type="ECO:0000259" key="4">
    <source>
        <dbReference type="Pfam" id="PF03816"/>
    </source>
</evidence>
<reference evidence="5 6" key="1">
    <citation type="submission" date="2018-10" db="EMBL/GenBank/DDBJ databases">
        <title>Tessaracoccus antarcticuss sp. nov., isolated from sediment.</title>
        <authorList>
            <person name="Zhou L.Y."/>
            <person name="Du Z.J."/>
        </authorList>
    </citation>
    <scope>NUCLEOTIDE SEQUENCE [LARGE SCALE GENOMIC DNA]</scope>
    <source>
        <strain evidence="5 6">JDX10</strain>
    </source>
</reference>
<dbReference type="Pfam" id="PF03816">
    <property type="entry name" value="LytR_cpsA_psr"/>
    <property type="match status" value="1"/>
</dbReference>
<dbReference type="PANTHER" id="PTHR33392:SF6">
    <property type="entry name" value="POLYISOPRENYL-TEICHOIC ACID--PEPTIDOGLYCAN TEICHOIC ACID TRANSFERASE TAGU"/>
    <property type="match status" value="1"/>
</dbReference>
<evidence type="ECO:0000256" key="3">
    <source>
        <dbReference type="SAM" id="Phobius"/>
    </source>
</evidence>
<dbReference type="AlphaFoldDB" id="A0A3M0GBA4"/>
<evidence type="ECO:0000313" key="5">
    <source>
        <dbReference type="EMBL" id="RMB62271.1"/>
    </source>
</evidence>
<protein>
    <submittedName>
        <fullName evidence="5">LytR family transcriptional regulator</fullName>
    </submittedName>
</protein>
<accession>A0A3M0GBA4</accession>
<keyword evidence="6" id="KW-1185">Reference proteome</keyword>
<proteinExistence type="inferred from homology"/>
<comment type="caution">
    <text evidence="5">The sequence shown here is derived from an EMBL/GenBank/DDBJ whole genome shotgun (WGS) entry which is preliminary data.</text>
</comment>
<evidence type="ECO:0000256" key="1">
    <source>
        <dbReference type="ARBA" id="ARBA00006068"/>
    </source>
</evidence>
<dbReference type="InterPro" id="IPR004474">
    <property type="entry name" value="LytR_CpsA_psr"/>
</dbReference>
<name>A0A3M0GBA4_9ACTN</name>
<evidence type="ECO:0000313" key="6">
    <source>
        <dbReference type="Proteomes" id="UP000275256"/>
    </source>
</evidence>
<gene>
    <name evidence="5" type="ORF">EAX62_06865</name>
</gene>
<dbReference type="InterPro" id="IPR050922">
    <property type="entry name" value="LytR/CpsA/Psr_CW_biosynth"/>
</dbReference>
<organism evidence="5 6">
    <name type="scientific">Tessaracoccus antarcticus</name>
    <dbReference type="NCBI Taxonomy" id="2479848"/>
    <lineage>
        <taxon>Bacteria</taxon>
        <taxon>Bacillati</taxon>
        <taxon>Actinomycetota</taxon>
        <taxon>Actinomycetes</taxon>
        <taxon>Propionibacteriales</taxon>
        <taxon>Propionibacteriaceae</taxon>
        <taxon>Tessaracoccus</taxon>
    </lineage>
</organism>
<feature type="compositionally biased region" description="Pro residues" evidence="2">
    <location>
        <begin position="52"/>
        <end position="61"/>
    </location>
</feature>
<feature type="region of interest" description="Disordered" evidence="2">
    <location>
        <begin position="16"/>
        <end position="81"/>
    </location>
</feature>
<keyword evidence="3" id="KW-1133">Transmembrane helix</keyword>
<keyword evidence="3" id="KW-0812">Transmembrane</keyword>
<dbReference type="NCBIfam" id="TIGR00350">
    <property type="entry name" value="lytR_cpsA_psr"/>
    <property type="match status" value="1"/>
</dbReference>
<feature type="compositionally biased region" description="Basic and acidic residues" evidence="2">
    <location>
        <begin position="62"/>
        <end position="72"/>
    </location>
</feature>
<dbReference type="Proteomes" id="UP000275256">
    <property type="component" value="Unassembled WGS sequence"/>
</dbReference>
<dbReference type="Gene3D" id="3.40.630.190">
    <property type="entry name" value="LCP protein"/>
    <property type="match status" value="1"/>
</dbReference>
<evidence type="ECO:0000256" key="2">
    <source>
        <dbReference type="SAM" id="MobiDB-lite"/>
    </source>
</evidence>
<comment type="similarity">
    <text evidence="1">Belongs to the LytR/CpsA/Psr (LCP) family.</text>
</comment>
<dbReference type="EMBL" id="REFW01000001">
    <property type="protein sequence ID" value="RMB62271.1"/>
    <property type="molecule type" value="Genomic_DNA"/>
</dbReference>
<feature type="transmembrane region" description="Helical" evidence="3">
    <location>
        <begin position="89"/>
        <end position="110"/>
    </location>
</feature>
<feature type="domain" description="Cell envelope-related transcriptional attenuator" evidence="4">
    <location>
        <begin position="160"/>
        <end position="302"/>
    </location>
</feature>
<keyword evidence="3" id="KW-0472">Membrane</keyword>
<dbReference type="PANTHER" id="PTHR33392">
    <property type="entry name" value="POLYISOPRENYL-TEICHOIC ACID--PEPTIDOGLYCAN TEICHOIC ACID TRANSFERASE TAGU"/>
    <property type="match status" value="1"/>
</dbReference>
<dbReference type="RefSeq" id="WP_121900821.1">
    <property type="nucleotide sequence ID" value="NZ_REFW01000001.1"/>
</dbReference>
<dbReference type="OrthoDB" id="9782542at2"/>